<dbReference type="InterPro" id="IPR051292">
    <property type="entry name" value="Xyl/GlcA_transferase"/>
</dbReference>
<evidence type="ECO:0000313" key="8">
    <source>
        <dbReference type="EMBL" id="KAF6002975.1"/>
    </source>
</evidence>
<evidence type="ECO:0000256" key="1">
    <source>
        <dbReference type="ARBA" id="ARBA00004606"/>
    </source>
</evidence>
<dbReference type="InterPro" id="IPR029044">
    <property type="entry name" value="Nucleotide-diphossugar_trans"/>
</dbReference>
<dbReference type="CDD" id="cd00761">
    <property type="entry name" value="Glyco_tranf_GTA_type"/>
    <property type="match status" value="1"/>
</dbReference>
<dbReference type="GO" id="GO:0042285">
    <property type="term" value="F:xylosyltransferase activity"/>
    <property type="evidence" value="ECO:0007669"/>
    <property type="project" value="TreeGrafter"/>
</dbReference>
<evidence type="ECO:0000256" key="5">
    <source>
        <dbReference type="ARBA" id="ARBA00023136"/>
    </source>
</evidence>
<evidence type="ECO:0000256" key="7">
    <source>
        <dbReference type="SAM" id="Phobius"/>
    </source>
</evidence>
<name>A0A7J7IIR4_9RHOD</name>
<evidence type="ECO:0000256" key="6">
    <source>
        <dbReference type="ARBA" id="ARBA00023180"/>
    </source>
</evidence>
<dbReference type="PANTHER" id="PTHR12270:SF52">
    <property type="entry name" value="GLYCOSYLTRANSFERASE-LIKE PROTEIN GNT13-RELATED"/>
    <property type="match status" value="1"/>
</dbReference>
<comment type="subcellular location">
    <subcellularLocation>
        <location evidence="1">Membrane</location>
        <topology evidence="1">Single-pass type II membrane protein</topology>
    </subcellularLocation>
</comment>
<keyword evidence="9" id="KW-1185">Reference proteome</keyword>
<reference evidence="8 9" key="1">
    <citation type="journal article" date="2020" name="J. Phycol.">
        <title>Comparative genome analysis reveals Cyanidiococcus gen. nov., a new extremophilic red algal genus sister to Cyanidioschyzon (Cyanidioschyzonaceae, Rhodophyta).</title>
        <authorList>
            <person name="Liu S.-L."/>
            <person name="Chiang Y.-R."/>
            <person name="Yoon H.S."/>
            <person name="Fu H.-Y."/>
        </authorList>
    </citation>
    <scope>NUCLEOTIDE SEQUENCE [LARGE SCALE GENOMIC DNA]</scope>
    <source>
        <strain evidence="8 9">THAL066</strain>
    </source>
</reference>
<keyword evidence="6" id="KW-0325">Glycoprotein</keyword>
<accession>A0A7J7IIR4</accession>
<dbReference type="PANTHER" id="PTHR12270">
    <property type="entry name" value="GLYCOSYLTRANSFERASE-RELATED"/>
    <property type="match status" value="1"/>
</dbReference>
<dbReference type="Proteomes" id="UP000530660">
    <property type="component" value="Unassembled WGS sequence"/>
</dbReference>
<dbReference type="Pfam" id="PF13896">
    <property type="entry name" value="Glyco_transf_49"/>
    <property type="match status" value="1"/>
</dbReference>
<keyword evidence="4 7" id="KW-1133">Transmembrane helix</keyword>
<gene>
    <name evidence="8" type="ORF">F1559_001850</name>
</gene>
<keyword evidence="2 7" id="KW-0812">Transmembrane</keyword>
<proteinExistence type="predicted"/>
<keyword evidence="3" id="KW-0735">Signal-anchor</keyword>
<dbReference type="GO" id="GO:0015020">
    <property type="term" value="F:glucuronosyltransferase activity"/>
    <property type="evidence" value="ECO:0007669"/>
    <property type="project" value="TreeGrafter"/>
</dbReference>
<dbReference type="AlphaFoldDB" id="A0A7J7IIR4"/>
<dbReference type="OrthoDB" id="411524at2759"/>
<evidence type="ECO:0000256" key="4">
    <source>
        <dbReference type="ARBA" id="ARBA00022989"/>
    </source>
</evidence>
<organism evidence="8 9">
    <name type="scientific">Cyanidiococcus yangmingshanensis</name>
    <dbReference type="NCBI Taxonomy" id="2690220"/>
    <lineage>
        <taxon>Eukaryota</taxon>
        <taxon>Rhodophyta</taxon>
        <taxon>Bangiophyceae</taxon>
        <taxon>Cyanidiales</taxon>
        <taxon>Cyanidiaceae</taxon>
        <taxon>Cyanidiococcus</taxon>
    </lineage>
</organism>
<keyword evidence="5 7" id="KW-0472">Membrane</keyword>
<dbReference type="GO" id="GO:0016020">
    <property type="term" value="C:membrane"/>
    <property type="evidence" value="ECO:0007669"/>
    <property type="project" value="UniProtKB-SubCell"/>
</dbReference>
<evidence type="ECO:0000256" key="3">
    <source>
        <dbReference type="ARBA" id="ARBA00022968"/>
    </source>
</evidence>
<feature type="transmembrane region" description="Helical" evidence="7">
    <location>
        <begin position="41"/>
        <end position="59"/>
    </location>
</feature>
<comment type="caution">
    <text evidence="8">The sequence shown here is derived from an EMBL/GenBank/DDBJ whole genome shotgun (WGS) entry which is preliminary data.</text>
</comment>
<evidence type="ECO:0000256" key="2">
    <source>
        <dbReference type="ARBA" id="ARBA00022692"/>
    </source>
</evidence>
<dbReference type="EMBL" id="VWRR01000008">
    <property type="protein sequence ID" value="KAF6002975.1"/>
    <property type="molecule type" value="Genomic_DNA"/>
</dbReference>
<sequence>MNRSAADLPTRSRERNKLFSTVLPGQWGPRYRVRRPAWKRYLTTVLFLVVTTVLLWALLRRPLSSNYHEFFRARKQATRKDILRSIWVGDEESLPRGAHQEYFRCVRSLARLIYLCRLVDNPHQLFGRDPPTTLEECELQERSVFERCSRTRLAPTRSVARLTARALRSIPFFIAATAPAVQTPSLESTQTSELGVKAGETLTSSAITLVTHISLSKLPELHRLAQVWKGPISCSLFVRNLSQVPFVLDRFPSGRSDRIDIHLLVADQYERMTHYPFNAARNLALDNARTDWVFLVDVDFLPNPELADNVVHTLERYPKLRDDMERRRAVLVVPAFEKLQTPSSATDPLPASRAALLEEARAGRIVPFHVSWYWPGHGPTDFMRWLGVSGEDATGKWDEPYWVRYSEGYEPYMVAYRHGLPRYEDIFVGYGWNKQSFVKELHYAGYEMYVLRDCFIVHINHEYSAMRNQQKQENLQHVNSTKAYHEQLLRARYGKRQLSMPVEKLS</sequence>
<evidence type="ECO:0000313" key="9">
    <source>
        <dbReference type="Proteomes" id="UP000530660"/>
    </source>
</evidence>
<dbReference type="GO" id="GO:0035269">
    <property type="term" value="P:protein O-linked glycosylation via mannose"/>
    <property type="evidence" value="ECO:0007669"/>
    <property type="project" value="TreeGrafter"/>
</dbReference>
<protein>
    <submittedName>
        <fullName evidence="8">Uncharacterized protein</fullName>
    </submittedName>
</protein>
<dbReference type="SUPFAM" id="SSF53448">
    <property type="entry name" value="Nucleotide-diphospho-sugar transferases"/>
    <property type="match status" value="1"/>
</dbReference>